<proteinExistence type="predicted"/>
<evidence type="ECO:0000313" key="1">
    <source>
        <dbReference type="EMBL" id="MDR6844524.1"/>
    </source>
</evidence>
<dbReference type="EMBL" id="JAVDTX010000002">
    <property type="protein sequence ID" value="MDR6844524.1"/>
    <property type="molecule type" value="Genomic_DNA"/>
</dbReference>
<reference evidence="1 2" key="1">
    <citation type="submission" date="2023-07" db="EMBL/GenBank/DDBJ databases">
        <title>Sorghum-associated microbial communities from plants grown in Nebraska, USA.</title>
        <authorList>
            <person name="Schachtman D."/>
        </authorList>
    </citation>
    <scope>NUCLEOTIDE SEQUENCE [LARGE SCALE GENOMIC DNA]</scope>
    <source>
        <strain evidence="1 2">BE124</strain>
    </source>
</reference>
<protein>
    <submittedName>
        <fullName evidence="1">Uncharacterized protein</fullName>
    </submittedName>
</protein>
<gene>
    <name evidence="1" type="ORF">J2W95_001215</name>
</gene>
<comment type="caution">
    <text evidence="1">The sequence shown here is derived from an EMBL/GenBank/DDBJ whole genome shotgun (WGS) entry which is preliminary data.</text>
</comment>
<sequence>MSQTIKLYDALKRMRRLTELGVPFTFTFLSYNATTRTSDGFKDVTKAQLRKGYRDDQSDKADILIGYVNSNDKSRWFYLPLLMKFNGYTIKP</sequence>
<keyword evidence="2" id="KW-1185">Reference proteome</keyword>
<dbReference type="Proteomes" id="UP001261871">
    <property type="component" value="Unassembled WGS sequence"/>
</dbReference>
<organism evidence="1 2">
    <name type="scientific">Flavobacterium granuli</name>
    <dbReference type="NCBI Taxonomy" id="280093"/>
    <lineage>
        <taxon>Bacteria</taxon>
        <taxon>Pseudomonadati</taxon>
        <taxon>Bacteroidota</taxon>
        <taxon>Flavobacteriia</taxon>
        <taxon>Flavobacteriales</taxon>
        <taxon>Flavobacteriaceae</taxon>
        <taxon>Flavobacterium</taxon>
    </lineage>
</organism>
<evidence type="ECO:0000313" key="2">
    <source>
        <dbReference type="Proteomes" id="UP001261871"/>
    </source>
</evidence>
<name>A0ABU1S0G1_9FLAO</name>
<accession>A0ABU1S0G1</accession>